<dbReference type="AlphaFoldDB" id="J3PII8"/>
<accession>J3PII8</accession>
<evidence type="ECO:0000256" key="1">
    <source>
        <dbReference type="SAM" id="MobiDB-lite"/>
    </source>
</evidence>
<protein>
    <submittedName>
        <fullName evidence="2 3">Uncharacterized protein</fullName>
    </submittedName>
</protein>
<reference evidence="4" key="1">
    <citation type="submission" date="2010-07" db="EMBL/GenBank/DDBJ databases">
        <title>The genome sequence of Gaeumannomyces graminis var. tritici strain R3-111a-1.</title>
        <authorList>
            <consortium name="The Broad Institute Genome Sequencing Platform"/>
            <person name="Ma L.-J."/>
            <person name="Dead R."/>
            <person name="Young S."/>
            <person name="Zeng Q."/>
            <person name="Koehrsen M."/>
            <person name="Alvarado L."/>
            <person name="Berlin A."/>
            <person name="Chapman S.B."/>
            <person name="Chen Z."/>
            <person name="Freedman E."/>
            <person name="Gellesch M."/>
            <person name="Goldberg J."/>
            <person name="Griggs A."/>
            <person name="Gujja S."/>
            <person name="Heilman E.R."/>
            <person name="Heiman D."/>
            <person name="Hepburn T."/>
            <person name="Howarth C."/>
            <person name="Jen D."/>
            <person name="Larson L."/>
            <person name="Mehta T."/>
            <person name="Neiman D."/>
            <person name="Pearson M."/>
            <person name="Roberts A."/>
            <person name="Saif S."/>
            <person name="Shea T."/>
            <person name="Shenoy N."/>
            <person name="Sisk P."/>
            <person name="Stolte C."/>
            <person name="Sykes S."/>
            <person name="Walk T."/>
            <person name="White J."/>
            <person name="Yandava C."/>
            <person name="Haas B."/>
            <person name="Nusbaum C."/>
            <person name="Birren B."/>
        </authorList>
    </citation>
    <scope>NUCLEOTIDE SEQUENCE [LARGE SCALE GENOMIC DNA]</scope>
    <source>
        <strain evidence="4">R3-111a-1</strain>
    </source>
</reference>
<dbReference type="GeneID" id="20353774"/>
<reference evidence="2" key="2">
    <citation type="submission" date="2010-07" db="EMBL/GenBank/DDBJ databases">
        <authorList>
            <consortium name="The Broad Institute Genome Sequencing Platform"/>
            <consortium name="Broad Institute Genome Sequencing Center for Infectious Disease"/>
            <person name="Ma L.-J."/>
            <person name="Dead R."/>
            <person name="Young S."/>
            <person name="Zeng Q."/>
            <person name="Koehrsen M."/>
            <person name="Alvarado L."/>
            <person name="Berlin A."/>
            <person name="Chapman S.B."/>
            <person name="Chen Z."/>
            <person name="Freedman E."/>
            <person name="Gellesch M."/>
            <person name="Goldberg J."/>
            <person name="Griggs A."/>
            <person name="Gujja S."/>
            <person name="Heilman E.R."/>
            <person name="Heiman D."/>
            <person name="Hepburn T."/>
            <person name="Howarth C."/>
            <person name="Jen D."/>
            <person name="Larson L."/>
            <person name="Mehta T."/>
            <person name="Neiman D."/>
            <person name="Pearson M."/>
            <person name="Roberts A."/>
            <person name="Saif S."/>
            <person name="Shea T."/>
            <person name="Shenoy N."/>
            <person name="Sisk P."/>
            <person name="Stolte C."/>
            <person name="Sykes S."/>
            <person name="Walk T."/>
            <person name="White J."/>
            <person name="Yandava C."/>
            <person name="Haas B."/>
            <person name="Nusbaum C."/>
            <person name="Birren B."/>
        </authorList>
    </citation>
    <scope>NUCLEOTIDE SEQUENCE</scope>
    <source>
        <strain evidence="2">R3-111a-1</strain>
    </source>
</reference>
<evidence type="ECO:0000313" key="3">
    <source>
        <dbReference type="EnsemblFungi" id="EJT69207"/>
    </source>
</evidence>
<name>J3PII8_GAET3</name>
<organism evidence="2">
    <name type="scientific">Gaeumannomyces tritici (strain R3-111a-1)</name>
    <name type="common">Wheat and barley take-all root rot fungus</name>
    <name type="synonym">Gaeumannomyces graminis var. tritici</name>
    <dbReference type="NCBI Taxonomy" id="644352"/>
    <lineage>
        <taxon>Eukaryota</taxon>
        <taxon>Fungi</taxon>
        <taxon>Dikarya</taxon>
        <taxon>Ascomycota</taxon>
        <taxon>Pezizomycotina</taxon>
        <taxon>Sordariomycetes</taxon>
        <taxon>Sordariomycetidae</taxon>
        <taxon>Magnaporthales</taxon>
        <taxon>Magnaporthaceae</taxon>
        <taxon>Gaeumannomyces</taxon>
    </lineage>
</organism>
<reference evidence="3" key="4">
    <citation type="journal article" date="2015" name="G3 (Bethesda)">
        <title>Genome sequences of three phytopathogenic species of the Magnaporthaceae family of fungi.</title>
        <authorList>
            <person name="Okagaki L.H."/>
            <person name="Nunes C.C."/>
            <person name="Sailsbery J."/>
            <person name="Clay B."/>
            <person name="Brown D."/>
            <person name="John T."/>
            <person name="Oh Y."/>
            <person name="Young N."/>
            <person name="Fitzgerald M."/>
            <person name="Haas B.J."/>
            <person name="Zeng Q."/>
            <person name="Young S."/>
            <person name="Adiconis X."/>
            <person name="Fan L."/>
            <person name="Levin J.Z."/>
            <person name="Mitchell T.K."/>
            <person name="Okubara P.A."/>
            <person name="Farman M.L."/>
            <person name="Kohn L.M."/>
            <person name="Birren B."/>
            <person name="Ma L.-J."/>
            <person name="Dean R.A."/>
        </authorList>
    </citation>
    <scope>NUCLEOTIDE SEQUENCE</scope>
    <source>
        <strain evidence="3">R3-111a-1</strain>
    </source>
</reference>
<reference evidence="3" key="5">
    <citation type="submission" date="2018-04" db="UniProtKB">
        <authorList>
            <consortium name="EnsemblFungi"/>
        </authorList>
    </citation>
    <scope>IDENTIFICATION</scope>
    <source>
        <strain evidence="3">R3-111a-1</strain>
    </source>
</reference>
<dbReference type="VEuPathDB" id="FungiDB:GGTG_13316"/>
<reference evidence="2" key="3">
    <citation type="submission" date="2010-09" db="EMBL/GenBank/DDBJ databases">
        <title>Annotation of Gaeumannomyces graminis var. tritici R3-111a-1.</title>
        <authorList>
            <consortium name="The Broad Institute Genome Sequencing Platform"/>
            <person name="Ma L.-J."/>
            <person name="Dead R."/>
            <person name="Young S.K."/>
            <person name="Zeng Q."/>
            <person name="Gargeya S."/>
            <person name="Fitzgerald M."/>
            <person name="Haas B."/>
            <person name="Abouelleil A."/>
            <person name="Alvarado L."/>
            <person name="Arachchi H.M."/>
            <person name="Berlin A."/>
            <person name="Brown A."/>
            <person name="Chapman S.B."/>
            <person name="Chen Z."/>
            <person name="Dunbar C."/>
            <person name="Freedman E."/>
            <person name="Gearin G."/>
            <person name="Gellesch M."/>
            <person name="Goldberg J."/>
            <person name="Griggs A."/>
            <person name="Gujja S."/>
            <person name="Heiman D."/>
            <person name="Howarth C."/>
            <person name="Larson L."/>
            <person name="Lui A."/>
            <person name="MacDonald P.J.P."/>
            <person name="Mehta T."/>
            <person name="Montmayeur A."/>
            <person name="Murphy C."/>
            <person name="Neiman D."/>
            <person name="Pearson M."/>
            <person name="Priest M."/>
            <person name="Roberts A."/>
            <person name="Saif S."/>
            <person name="Shea T."/>
            <person name="Shenoy N."/>
            <person name="Sisk P."/>
            <person name="Stolte C."/>
            <person name="Sykes S."/>
            <person name="Yandava C."/>
            <person name="Wortman J."/>
            <person name="Nusbaum C."/>
            <person name="Birren B."/>
        </authorList>
    </citation>
    <scope>NUCLEOTIDE SEQUENCE</scope>
    <source>
        <strain evidence="2">R3-111a-1</strain>
    </source>
</reference>
<keyword evidence="4" id="KW-1185">Reference proteome</keyword>
<dbReference type="RefSeq" id="XP_009229486.1">
    <property type="nucleotide sequence ID" value="XM_009231222.1"/>
</dbReference>
<gene>
    <name evidence="3" type="primary">20353774</name>
    <name evidence="2" type="ORF">GGTG_13316</name>
</gene>
<evidence type="ECO:0000313" key="4">
    <source>
        <dbReference type="Proteomes" id="UP000006039"/>
    </source>
</evidence>
<feature type="region of interest" description="Disordered" evidence="1">
    <location>
        <begin position="23"/>
        <end position="53"/>
    </location>
</feature>
<sequence>MSQEDDDRGGVVSLCSLILARRRKQPPSNWRHGPPLEQAAGQGHNPPEHGSHLPVCGAKAPFARNYRWPYYESSKRAYSVEPWQQGLAAIRMGGCGGARD</sequence>
<dbReference type="EnsemblFungi" id="EJT69207">
    <property type="protein sequence ID" value="EJT69207"/>
    <property type="gene ID" value="GGTG_13316"/>
</dbReference>
<dbReference type="EMBL" id="GL385405">
    <property type="protein sequence ID" value="EJT69207.1"/>
    <property type="molecule type" value="Genomic_DNA"/>
</dbReference>
<proteinExistence type="predicted"/>
<dbReference type="HOGENOM" id="CLU_2306328_0_0_1"/>
<dbReference type="Proteomes" id="UP000006039">
    <property type="component" value="Unassembled WGS sequence"/>
</dbReference>
<evidence type="ECO:0000313" key="2">
    <source>
        <dbReference type="EMBL" id="EJT69207.1"/>
    </source>
</evidence>